<dbReference type="EMBL" id="JAPDFW010000085">
    <property type="protein sequence ID" value="KAJ5071793.1"/>
    <property type="molecule type" value="Genomic_DNA"/>
</dbReference>
<organism evidence="3 4">
    <name type="scientific">Anaeramoeba ignava</name>
    <name type="common">Anaerobic marine amoeba</name>
    <dbReference type="NCBI Taxonomy" id="1746090"/>
    <lineage>
        <taxon>Eukaryota</taxon>
        <taxon>Metamonada</taxon>
        <taxon>Anaeramoebidae</taxon>
        <taxon>Anaeramoeba</taxon>
    </lineage>
</organism>
<dbReference type="InterPro" id="IPR011333">
    <property type="entry name" value="SKP1/BTB/POZ_sf"/>
</dbReference>
<dbReference type="Proteomes" id="UP001149090">
    <property type="component" value="Unassembled WGS sequence"/>
</dbReference>
<dbReference type="SUPFAM" id="SSF50985">
    <property type="entry name" value="RCC1/BLIP-II"/>
    <property type="match status" value="2"/>
</dbReference>
<reference evidence="3" key="1">
    <citation type="submission" date="2022-10" db="EMBL/GenBank/DDBJ databases">
        <title>Novel sulphate-reducing endosymbionts in the free-living metamonad Anaeramoeba.</title>
        <authorList>
            <person name="Jerlstrom-Hultqvist J."/>
            <person name="Cepicka I."/>
            <person name="Gallot-Lavallee L."/>
            <person name="Salas-Leiva D."/>
            <person name="Curtis B.A."/>
            <person name="Zahonova K."/>
            <person name="Pipaliya S."/>
            <person name="Dacks J."/>
            <person name="Roger A.J."/>
        </authorList>
    </citation>
    <scope>NUCLEOTIDE SEQUENCE</scope>
    <source>
        <strain evidence="3">BMAN</strain>
    </source>
</reference>
<dbReference type="Gene3D" id="2.130.10.30">
    <property type="entry name" value="Regulator of chromosome condensation 1/beta-lactamase-inhibitor protein II"/>
    <property type="match status" value="1"/>
</dbReference>
<feature type="repeat" description="RCC1" evidence="1">
    <location>
        <begin position="247"/>
        <end position="296"/>
    </location>
</feature>
<dbReference type="PROSITE" id="PS50097">
    <property type="entry name" value="BTB"/>
    <property type="match status" value="1"/>
</dbReference>
<dbReference type="Pfam" id="PF13540">
    <property type="entry name" value="RCC1_2"/>
    <property type="match status" value="1"/>
</dbReference>
<proteinExistence type="predicted"/>
<keyword evidence="4" id="KW-1185">Reference proteome</keyword>
<dbReference type="PANTHER" id="PTHR45982">
    <property type="entry name" value="REGULATOR OF CHROMOSOME CONDENSATION"/>
    <property type="match status" value="1"/>
</dbReference>
<protein>
    <submittedName>
        <fullName evidence="3">Btk-binding protein-related</fullName>
    </submittedName>
</protein>
<accession>A0A9Q0LFH8</accession>
<dbReference type="InterPro" id="IPR051553">
    <property type="entry name" value="Ran_GTPase-activating"/>
</dbReference>
<dbReference type="CDD" id="cd18186">
    <property type="entry name" value="BTB_POZ_ZBTB_KLHL-like"/>
    <property type="match status" value="1"/>
</dbReference>
<dbReference type="Pfam" id="PF00651">
    <property type="entry name" value="BTB"/>
    <property type="match status" value="1"/>
</dbReference>
<dbReference type="AlphaFoldDB" id="A0A9Q0LFH8"/>
<dbReference type="InterPro" id="IPR000210">
    <property type="entry name" value="BTB/POZ_dom"/>
</dbReference>
<evidence type="ECO:0000313" key="3">
    <source>
        <dbReference type="EMBL" id="KAJ5071793.1"/>
    </source>
</evidence>
<sequence>MKSDIWVWGENRGLPLPKIKPDQKIDLQTPFHSEIEEGQRIANITSGNFATVIITSEGAAIELRGAKEHEYLPIENITKSSVGFSLFGVLTSKGEVYGKGPYISEKEPDKLQFVWDPVSRNECIIDIVCGVYQLYMLTENGDAYGLGSNSYKQLNSKDADRINTPVLIKNGVKKIFSGNYAYSAFFLTSNNELFACGKNADGTLGINSESNQLFMTKVDYVPDGTIENIVTGFQHSIMLIRQKNGLGQVYTCGYADYNGLGEENETRIFRQIKFFENENVIQIDVGCFHTMILTESNKLFMFGLNSDGQLGTGISGKKTAPCQIIIPQLSDCLSNYTVCAGSFNSFLYYSPNSNLCSDLLEFFHNGEGCDIELTTRNGKISAHKNILKYRLKEKNLQRFQNLLLQKSTNEANEIMEFIYGGNQLRSDLFNQLMQIKCFGDRNLTFQVTEAMTKMSLDDSTKDFVIKTQNKNFRVHKTILWARSQLFRGMFVSVQDSTNEVTDYSRISDLAFEIFIQYLYTDEINPSFNSQINEKIFRDLEKASDFFQLNETAPNLVTKAKSILNKRKV</sequence>
<dbReference type="SUPFAM" id="SSF54695">
    <property type="entry name" value="POZ domain"/>
    <property type="match status" value="2"/>
</dbReference>
<feature type="repeat" description="RCC1" evidence="1">
    <location>
        <begin position="191"/>
        <end position="242"/>
    </location>
</feature>
<dbReference type="Gene3D" id="3.30.710.10">
    <property type="entry name" value="Potassium Channel Kv1.1, Chain A"/>
    <property type="match status" value="2"/>
</dbReference>
<feature type="domain" description="BTB" evidence="2">
    <location>
        <begin position="461"/>
        <end position="527"/>
    </location>
</feature>
<feature type="repeat" description="RCC1" evidence="1">
    <location>
        <begin position="297"/>
        <end position="351"/>
    </location>
</feature>
<dbReference type="InterPro" id="IPR009091">
    <property type="entry name" value="RCC1/BLIP-II"/>
</dbReference>
<evidence type="ECO:0000313" key="4">
    <source>
        <dbReference type="Proteomes" id="UP001149090"/>
    </source>
</evidence>
<evidence type="ECO:0000256" key="1">
    <source>
        <dbReference type="PROSITE-ProRule" id="PRU00235"/>
    </source>
</evidence>
<dbReference type="InterPro" id="IPR000408">
    <property type="entry name" value="Reg_chr_condens"/>
</dbReference>
<dbReference type="OrthoDB" id="10256179at2759"/>
<dbReference type="SMART" id="SM00225">
    <property type="entry name" value="BTB"/>
    <property type="match status" value="1"/>
</dbReference>
<dbReference type="PANTHER" id="PTHR45982:SF1">
    <property type="entry name" value="REGULATOR OF CHROMOSOME CONDENSATION"/>
    <property type="match status" value="1"/>
</dbReference>
<gene>
    <name evidence="3" type="ORF">M0811_09953</name>
</gene>
<evidence type="ECO:0000259" key="2">
    <source>
        <dbReference type="PROSITE" id="PS50097"/>
    </source>
</evidence>
<name>A0A9Q0LFH8_ANAIG</name>
<dbReference type="PROSITE" id="PS50012">
    <property type="entry name" value="RCC1_3"/>
    <property type="match status" value="3"/>
</dbReference>
<comment type="caution">
    <text evidence="3">The sequence shown here is derived from an EMBL/GenBank/DDBJ whole genome shotgun (WGS) entry which is preliminary data.</text>
</comment>